<evidence type="ECO:0000313" key="11">
    <source>
        <dbReference type="Proteomes" id="UP000030752"/>
    </source>
</evidence>
<dbReference type="HOGENOM" id="CLU_1001226_0_0_1"/>
<dbReference type="VEuPathDB" id="FungiDB:HMPREF1541_00039"/>
<dbReference type="Pfam" id="PF13450">
    <property type="entry name" value="NAD_binding_8"/>
    <property type="match status" value="1"/>
</dbReference>
<dbReference type="SUPFAM" id="SSF51905">
    <property type="entry name" value="FAD/NAD(P)-binding domain"/>
    <property type="match status" value="1"/>
</dbReference>
<dbReference type="OrthoDB" id="437369at2759"/>
<keyword evidence="11" id="KW-1185">Reference proteome</keyword>
<protein>
    <recommendedName>
        <fullName evidence="9">Prenylcysteine lyase domain-containing protein</fullName>
    </recommendedName>
</protein>
<dbReference type="InterPro" id="IPR036188">
    <property type="entry name" value="FAD/NAD-bd_sf"/>
</dbReference>
<comment type="similarity">
    <text evidence="2">Belongs to the prenylcysteine oxidase family.</text>
</comment>
<keyword evidence="4 8" id="KW-0732">Signal</keyword>
<dbReference type="GeneID" id="19967378"/>
<evidence type="ECO:0000256" key="3">
    <source>
        <dbReference type="ARBA" id="ARBA00022630"/>
    </source>
</evidence>
<dbReference type="Pfam" id="PF07156">
    <property type="entry name" value="Prenylcys_lyase"/>
    <property type="match status" value="1"/>
</dbReference>
<dbReference type="InParanoid" id="W2SCX0"/>
<dbReference type="AlphaFoldDB" id="W2SCX0"/>
<evidence type="ECO:0000256" key="1">
    <source>
        <dbReference type="ARBA" id="ARBA00001974"/>
    </source>
</evidence>
<dbReference type="eggNOG" id="ENOG502QSHJ">
    <property type="taxonomic scope" value="Eukaryota"/>
</dbReference>
<comment type="cofactor">
    <cofactor evidence="1">
        <name>FAD</name>
        <dbReference type="ChEBI" id="CHEBI:57692"/>
    </cofactor>
</comment>
<dbReference type="PANTHER" id="PTHR15944:SF0">
    <property type="entry name" value="PRENYLCYSTEINE LYASE DOMAIN-CONTAINING PROTEIN"/>
    <property type="match status" value="1"/>
</dbReference>
<proteinExistence type="inferred from homology"/>
<evidence type="ECO:0000256" key="7">
    <source>
        <dbReference type="ARBA" id="ARBA00023180"/>
    </source>
</evidence>
<dbReference type="Proteomes" id="UP000030752">
    <property type="component" value="Unassembled WGS sequence"/>
</dbReference>
<reference evidence="10 11" key="1">
    <citation type="submission" date="2013-03" db="EMBL/GenBank/DDBJ databases">
        <title>The Genome Sequence of Phialophora europaea CBS 101466.</title>
        <authorList>
            <consortium name="The Broad Institute Genomics Platform"/>
            <person name="Cuomo C."/>
            <person name="de Hoog S."/>
            <person name="Gorbushina A."/>
            <person name="Walker B."/>
            <person name="Young S.K."/>
            <person name="Zeng Q."/>
            <person name="Gargeya S."/>
            <person name="Fitzgerald M."/>
            <person name="Haas B."/>
            <person name="Abouelleil A."/>
            <person name="Allen A.W."/>
            <person name="Alvarado L."/>
            <person name="Arachchi H.M."/>
            <person name="Berlin A.M."/>
            <person name="Chapman S.B."/>
            <person name="Gainer-Dewar J."/>
            <person name="Goldberg J."/>
            <person name="Griggs A."/>
            <person name="Gujja S."/>
            <person name="Hansen M."/>
            <person name="Howarth C."/>
            <person name="Imamovic A."/>
            <person name="Ireland A."/>
            <person name="Larimer J."/>
            <person name="McCowan C."/>
            <person name="Murphy C."/>
            <person name="Pearson M."/>
            <person name="Poon T.W."/>
            <person name="Priest M."/>
            <person name="Roberts A."/>
            <person name="Saif S."/>
            <person name="Shea T."/>
            <person name="Sisk P."/>
            <person name="Sykes S."/>
            <person name="Wortman J."/>
            <person name="Nusbaum C."/>
            <person name="Birren B."/>
        </authorList>
    </citation>
    <scope>NUCLEOTIDE SEQUENCE [LARGE SCALE GENOMIC DNA]</scope>
    <source>
        <strain evidence="10 11">CBS 101466</strain>
    </source>
</reference>
<dbReference type="PANTHER" id="PTHR15944">
    <property type="entry name" value="FARNESYLCYSTEINE LYASE"/>
    <property type="match status" value="1"/>
</dbReference>
<feature type="signal peptide" evidence="8">
    <location>
        <begin position="1"/>
        <end position="25"/>
    </location>
</feature>
<dbReference type="GO" id="GO:0001735">
    <property type="term" value="F:prenylcysteine oxidase activity"/>
    <property type="evidence" value="ECO:0007669"/>
    <property type="project" value="InterPro"/>
</dbReference>
<keyword evidence="6" id="KW-0560">Oxidoreductase</keyword>
<dbReference type="EMBL" id="KB822711">
    <property type="protein sequence ID" value="ETN45858.1"/>
    <property type="molecule type" value="Genomic_DNA"/>
</dbReference>
<evidence type="ECO:0000256" key="2">
    <source>
        <dbReference type="ARBA" id="ARBA00009967"/>
    </source>
</evidence>
<dbReference type="Gene3D" id="3.50.50.60">
    <property type="entry name" value="FAD/NAD(P)-binding domain"/>
    <property type="match status" value="1"/>
</dbReference>
<dbReference type="STRING" id="1220924.W2SCX0"/>
<name>W2SCX0_CYPE1</name>
<dbReference type="InterPro" id="IPR017046">
    <property type="entry name" value="Prenylcysteine_Oxase1"/>
</dbReference>
<accession>W2SCX0</accession>
<keyword evidence="7" id="KW-0325">Glycoprotein</keyword>
<feature type="chain" id="PRO_5004825764" description="Prenylcysteine lyase domain-containing protein" evidence="8">
    <location>
        <begin position="26"/>
        <end position="278"/>
    </location>
</feature>
<evidence type="ECO:0000256" key="4">
    <source>
        <dbReference type="ARBA" id="ARBA00022729"/>
    </source>
</evidence>
<keyword evidence="5" id="KW-0274">FAD</keyword>
<evidence type="ECO:0000256" key="5">
    <source>
        <dbReference type="ARBA" id="ARBA00022827"/>
    </source>
</evidence>
<gene>
    <name evidence="10" type="ORF">HMPREF1541_00039</name>
</gene>
<evidence type="ECO:0000313" key="10">
    <source>
        <dbReference type="EMBL" id="ETN45858.1"/>
    </source>
</evidence>
<dbReference type="RefSeq" id="XP_008710570.1">
    <property type="nucleotide sequence ID" value="XM_008712348.1"/>
</dbReference>
<evidence type="ECO:0000256" key="6">
    <source>
        <dbReference type="ARBA" id="ARBA00023002"/>
    </source>
</evidence>
<evidence type="ECO:0000259" key="9">
    <source>
        <dbReference type="Pfam" id="PF07156"/>
    </source>
</evidence>
<feature type="domain" description="Prenylcysteine lyase" evidence="9">
    <location>
        <begin position="158"/>
        <end position="246"/>
    </location>
</feature>
<dbReference type="GO" id="GO:0030327">
    <property type="term" value="P:prenylated protein catabolic process"/>
    <property type="evidence" value="ECO:0007669"/>
    <property type="project" value="TreeGrafter"/>
</dbReference>
<organism evidence="10 11">
    <name type="scientific">Cyphellophora europaea (strain CBS 101466)</name>
    <name type="common">Phialophora europaea</name>
    <dbReference type="NCBI Taxonomy" id="1220924"/>
    <lineage>
        <taxon>Eukaryota</taxon>
        <taxon>Fungi</taxon>
        <taxon>Dikarya</taxon>
        <taxon>Ascomycota</taxon>
        <taxon>Pezizomycotina</taxon>
        <taxon>Eurotiomycetes</taxon>
        <taxon>Chaetothyriomycetidae</taxon>
        <taxon>Chaetothyriales</taxon>
        <taxon>Cyphellophoraceae</taxon>
        <taxon>Cyphellophora</taxon>
    </lineage>
</organism>
<evidence type="ECO:0000256" key="8">
    <source>
        <dbReference type="SAM" id="SignalP"/>
    </source>
</evidence>
<sequence>MRFLQTLTQPVVLLQVLVLASTGLAKEAQVPLSSDTHSRQPHRVAIIGGGAGGSSAAYHLQHFADQSEHDFSLDITLYEKELRVGGRTTTVNAFDDPAFPVELGGSIFVKANHILYNFTRDFGLDATSRSSREEGHSDYDLGVWDGEQFVFKQSSSDSRWQGYWDIVKLLWKYGSAPIKIRNLTQAMLDKFLSVYDEPLFPFSSLTGIIEQTGLIDDISLDGKTMLEAKGAGGAFANDIVQASTRVMCRATPPRDHRSRASSGHQRHSSIFLCRPPHW</sequence>
<dbReference type="InterPro" id="IPR010795">
    <property type="entry name" value="Prenylcys_lyase"/>
</dbReference>
<keyword evidence="3" id="KW-0285">Flavoprotein</keyword>
<dbReference type="GO" id="GO:0030328">
    <property type="term" value="P:prenylcysteine catabolic process"/>
    <property type="evidence" value="ECO:0007669"/>
    <property type="project" value="InterPro"/>
</dbReference>